<reference evidence="1" key="1">
    <citation type="submission" date="2018-10" db="EMBL/GenBank/DDBJ databases">
        <title>Schaedlerella arabinophila gen. nov. sp. nov., isolated from the mouse intestinal tract and comparative analysis with the genome of the closely related altered Schaedler flora strain ASF502.</title>
        <authorList>
            <person name="Miyake S."/>
            <person name="Soh M."/>
            <person name="Seedorf H."/>
        </authorList>
    </citation>
    <scope>NUCLEOTIDE SEQUENCE [LARGE SCALE GENOMIC DNA]</scope>
    <source>
        <strain evidence="1">DSM 106076</strain>
    </source>
</reference>
<evidence type="ECO:0000313" key="1">
    <source>
        <dbReference type="EMBL" id="RRK33462.1"/>
    </source>
</evidence>
<dbReference type="EMBL" id="RHJS01000002">
    <property type="protein sequence ID" value="RRK33462.1"/>
    <property type="molecule type" value="Genomic_DNA"/>
</dbReference>
<accession>A0A426DL69</accession>
<evidence type="ECO:0000313" key="2">
    <source>
        <dbReference type="Proteomes" id="UP000274920"/>
    </source>
</evidence>
<comment type="caution">
    <text evidence="1">The sequence shown here is derived from an EMBL/GenBank/DDBJ whole genome shotgun (WGS) entry which is preliminary data.</text>
</comment>
<protein>
    <submittedName>
        <fullName evidence="1">(Deoxy)nucleoside triphosphate pyrophosphohydrolase</fullName>
    </submittedName>
</protein>
<dbReference type="AlphaFoldDB" id="A0A426DL69"/>
<keyword evidence="2" id="KW-1185">Reference proteome</keyword>
<organism evidence="1 2">
    <name type="scientific">Schaedlerella arabinosiphila</name>
    <dbReference type="NCBI Taxonomy" id="2044587"/>
    <lineage>
        <taxon>Bacteria</taxon>
        <taxon>Bacillati</taxon>
        <taxon>Bacillota</taxon>
        <taxon>Clostridia</taxon>
        <taxon>Lachnospirales</taxon>
        <taxon>Lachnospiraceae</taxon>
        <taxon>Schaedlerella</taxon>
    </lineage>
</organism>
<name>A0A426DL69_9FIRM</name>
<proteinExistence type="predicted"/>
<gene>
    <name evidence="1" type="ORF">EBB54_20505</name>
</gene>
<dbReference type="GO" id="GO:0016787">
    <property type="term" value="F:hydrolase activity"/>
    <property type="evidence" value="ECO:0007669"/>
    <property type="project" value="UniProtKB-KW"/>
</dbReference>
<sequence>MAAVHDDGIVNHENTNIVKKDEKVTSPKLPVEKVLNITSNKTDIDFDGILARLMQYTNMADALTHIERAVEYVVQIPVKHQKAFQAGELFINQNSKTGVMWPTLYKSLEGGKRQFVDNLPIRQEEIIQGNPFDSIAVSYHNLYMQQRINELAEIMNQTYRTVERIEQGQKDDRIGFLLAGRDQILLAIKSESKERVIAIEQGRSNMFVAQRQLLQTFKRRVNSFEAIPESKWKRFGMELLHSGSLRQKDKEFLEIQEYYALYLQATQMIAASYAICGQIESAEQVFNMAEKEMKTIDFNALKTLRYIHKENTEMFYYHADEYVASERNICLEDAQDYDAISIQISGEKLLEVFENGRTKEISKSDTK</sequence>
<keyword evidence="1" id="KW-0378">Hydrolase</keyword>
<dbReference type="Proteomes" id="UP000274920">
    <property type="component" value="Unassembled WGS sequence"/>
</dbReference>